<comment type="caution">
    <text evidence="4">The sequence shown here is derived from an EMBL/GenBank/DDBJ whole genome shotgun (WGS) entry which is preliminary data.</text>
</comment>
<evidence type="ECO:0000313" key="5">
    <source>
        <dbReference type="Proteomes" id="UP001457282"/>
    </source>
</evidence>
<dbReference type="InterPro" id="IPR050145">
    <property type="entry name" value="Centrin_CML-like"/>
</dbReference>
<keyword evidence="2" id="KW-0106">Calcium</keyword>
<protein>
    <recommendedName>
        <fullName evidence="3">EF-hand domain-containing protein</fullName>
    </recommendedName>
</protein>
<dbReference type="SUPFAM" id="SSF47473">
    <property type="entry name" value="EF-hand"/>
    <property type="match status" value="1"/>
</dbReference>
<dbReference type="PROSITE" id="PS50222">
    <property type="entry name" value="EF_HAND_2"/>
    <property type="match status" value="1"/>
</dbReference>
<dbReference type="InterPro" id="IPR002048">
    <property type="entry name" value="EF_hand_dom"/>
</dbReference>
<evidence type="ECO:0000256" key="1">
    <source>
        <dbReference type="ARBA" id="ARBA00022737"/>
    </source>
</evidence>
<keyword evidence="1" id="KW-0677">Repeat</keyword>
<dbReference type="Gene3D" id="1.10.238.10">
    <property type="entry name" value="EF-hand"/>
    <property type="match status" value="1"/>
</dbReference>
<reference evidence="4 5" key="1">
    <citation type="journal article" date="2023" name="G3 (Bethesda)">
        <title>A chromosome-length genome assembly and annotation of blackberry (Rubus argutus, cv. 'Hillquist').</title>
        <authorList>
            <person name="Bruna T."/>
            <person name="Aryal R."/>
            <person name="Dudchenko O."/>
            <person name="Sargent D.J."/>
            <person name="Mead D."/>
            <person name="Buti M."/>
            <person name="Cavallini A."/>
            <person name="Hytonen T."/>
            <person name="Andres J."/>
            <person name="Pham M."/>
            <person name="Weisz D."/>
            <person name="Mascagni F."/>
            <person name="Usai G."/>
            <person name="Natali L."/>
            <person name="Bassil N."/>
            <person name="Fernandez G.E."/>
            <person name="Lomsadze A."/>
            <person name="Armour M."/>
            <person name="Olukolu B."/>
            <person name="Poorten T."/>
            <person name="Britton C."/>
            <person name="Davik J."/>
            <person name="Ashrafi H."/>
            <person name="Aiden E.L."/>
            <person name="Borodovsky M."/>
            <person name="Worthington M."/>
        </authorList>
    </citation>
    <scope>NUCLEOTIDE SEQUENCE [LARGE SCALE GENOMIC DNA]</scope>
    <source>
        <strain evidence="4">PI 553951</strain>
    </source>
</reference>
<dbReference type="CDD" id="cd00051">
    <property type="entry name" value="EFh"/>
    <property type="match status" value="1"/>
</dbReference>
<gene>
    <name evidence="4" type="ORF">M0R45_004447</name>
</gene>
<dbReference type="PROSITE" id="PS00018">
    <property type="entry name" value="EF_HAND_1"/>
    <property type="match status" value="1"/>
</dbReference>
<dbReference type="InterPro" id="IPR018247">
    <property type="entry name" value="EF_Hand_1_Ca_BS"/>
</dbReference>
<dbReference type="Pfam" id="PF13405">
    <property type="entry name" value="EF-hand_6"/>
    <property type="match status" value="1"/>
</dbReference>
<dbReference type="GO" id="GO:0005509">
    <property type="term" value="F:calcium ion binding"/>
    <property type="evidence" value="ECO:0007669"/>
    <property type="project" value="InterPro"/>
</dbReference>
<feature type="domain" description="EF-hand" evidence="3">
    <location>
        <begin position="1"/>
        <end position="36"/>
    </location>
</feature>
<proteinExistence type="predicted"/>
<dbReference type="AlphaFoldDB" id="A0AAW1YJW3"/>
<sequence length="82" mass="9824">MTVDEFKAWLGRFDNDHNGHISREELKEALHSLRIWFGWWRARQVMKEADSNSNGQIDNAKEFEKLVNYAQKNLHMKIYESN</sequence>
<dbReference type="Proteomes" id="UP001457282">
    <property type="component" value="Unassembled WGS sequence"/>
</dbReference>
<dbReference type="InterPro" id="IPR011992">
    <property type="entry name" value="EF-hand-dom_pair"/>
</dbReference>
<dbReference type="PANTHER" id="PTHR23050">
    <property type="entry name" value="CALCIUM BINDING PROTEIN"/>
    <property type="match status" value="1"/>
</dbReference>
<name>A0AAW1YJW3_RUBAR</name>
<organism evidence="4 5">
    <name type="scientific">Rubus argutus</name>
    <name type="common">Southern blackberry</name>
    <dbReference type="NCBI Taxonomy" id="59490"/>
    <lineage>
        <taxon>Eukaryota</taxon>
        <taxon>Viridiplantae</taxon>
        <taxon>Streptophyta</taxon>
        <taxon>Embryophyta</taxon>
        <taxon>Tracheophyta</taxon>
        <taxon>Spermatophyta</taxon>
        <taxon>Magnoliopsida</taxon>
        <taxon>eudicotyledons</taxon>
        <taxon>Gunneridae</taxon>
        <taxon>Pentapetalae</taxon>
        <taxon>rosids</taxon>
        <taxon>fabids</taxon>
        <taxon>Rosales</taxon>
        <taxon>Rosaceae</taxon>
        <taxon>Rosoideae</taxon>
        <taxon>Rosoideae incertae sedis</taxon>
        <taxon>Rubus</taxon>
    </lineage>
</organism>
<evidence type="ECO:0000256" key="2">
    <source>
        <dbReference type="ARBA" id="ARBA00022837"/>
    </source>
</evidence>
<accession>A0AAW1YJW3</accession>
<evidence type="ECO:0000259" key="3">
    <source>
        <dbReference type="PROSITE" id="PS50222"/>
    </source>
</evidence>
<keyword evidence="5" id="KW-1185">Reference proteome</keyword>
<dbReference type="SMART" id="SM00054">
    <property type="entry name" value="EFh"/>
    <property type="match status" value="2"/>
</dbReference>
<evidence type="ECO:0000313" key="4">
    <source>
        <dbReference type="EMBL" id="KAK9948893.1"/>
    </source>
</evidence>
<dbReference type="EMBL" id="JBEDUW010000001">
    <property type="protein sequence ID" value="KAK9948893.1"/>
    <property type="molecule type" value="Genomic_DNA"/>
</dbReference>